<protein>
    <recommendedName>
        <fullName evidence="3">Chemotaxis protein</fullName>
    </recommendedName>
</protein>
<accession>D9R914</accession>
<dbReference type="OrthoDB" id="1655841at2"/>
<dbReference type="Proteomes" id="UP000001662">
    <property type="component" value="Chromosome"/>
</dbReference>
<evidence type="ECO:0000313" key="1">
    <source>
        <dbReference type="EMBL" id="ADL03989.1"/>
    </source>
</evidence>
<dbReference type="KEGG" id="csh:Closa_1388"/>
<dbReference type="STRING" id="610130.Closa_1388"/>
<proteinExistence type="predicted"/>
<keyword evidence="2" id="KW-1185">Reference proteome</keyword>
<organism evidence="1 2">
    <name type="scientific">Lacrimispora saccharolytica (strain ATCC 35040 / DSM 2544 / NRCC 2533 / WM1)</name>
    <name type="common">Clostridium saccharolyticum</name>
    <dbReference type="NCBI Taxonomy" id="610130"/>
    <lineage>
        <taxon>Bacteria</taxon>
        <taxon>Bacillati</taxon>
        <taxon>Bacillota</taxon>
        <taxon>Clostridia</taxon>
        <taxon>Lachnospirales</taxon>
        <taxon>Lachnospiraceae</taxon>
        <taxon>Lacrimispora</taxon>
    </lineage>
</organism>
<dbReference type="PaxDb" id="610130-Closa_1388"/>
<reference evidence="1" key="1">
    <citation type="submission" date="2010-07" db="EMBL/GenBank/DDBJ databases">
        <title>Complete sequence of Clostridium saccharolyticum WM1.</title>
        <authorList>
            <consortium name="US DOE Joint Genome Institute"/>
            <person name="Lucas S."/>
            <person name="Copeland A."/>
            <person name="Lapidus A."/>
            <person name="Cheng J.-F."/>
            <person name="Bruce D."/>
            <person name="Goodwin L."/>
            <person name="Pitluck S."/>
            <person name="Chertkov O."/>
            <person name="Detter J.C."/>
            <person name="Han C."/>
            <person name="Tapia R."/>
            <person name="Land M."/>
            <person name="Hauser L."/>
            <person name="Chang Y.-J."/>
            <person name="Jeffries C."/>
            <person name="Kyrpides N."/>
            <person name="Ivanova N."/>
            <person name="Mikhailova N."/>
            <person name="Mouttaki H."/>
            <person name="Lin L."/>
            <person name="Zhou J."/>
            <person name="Hemme C.L."/>
            <person name="Woyke T."/>
        </authorList>
    </citation>
    <scope>NUCLEOTIDE SEQUENCE [LARGE SCALE GENOMIC DNA]</scope>
    <source>
        <strain evidence="1">WM1</strain>
    </source>
</reference>
<gene>
    <name evidence="1" type="ordered locus">Closa_1388</name>
</gene>
<evidence type="ECO:0008006" key="3">
    <source>
        <dbReference type="Google" id="ProtNLM"/>
    </source>
</evidence>
<dbReference type="RefSeq" id="WP_013272080.1">
    <property type="nucleotide sequence ID" value="NC_014376.1"/>
</dbReference>
<dbReference type="HOGENOM" id="CLU_203761_0_0_9"/>
<name>D9R914_LACSW</name>
<dbReference type="EMBL" id="CP002109">
    <property type="protein sequence ID" value="ADL03989.1"/>
    <property type="molecule type" value="Genomic_DNA"/>
</dbReference>
<sequence>MEEKKIRPQDKWNAKAGLISKSYKLKQELTEQFAEACDKAGVSQAGQISKMMRSFIDEQNK</sequence>
<dbReference type="AlphaFoldDB" id="D9R914"/>
<evidence type="ECO:0000313" key="2">
    <source>
        <dbReference type="Proteomes" id="UP000001662"/>
    </source>
</evidence>
<dbReference type="eggNOG" id="ENOG5033IT2">
    <property type="taxonomic scope" value="Bacteria"/>
</dbReference>